<dbReference type="AlphaFoldDB" id="A0A1E8GMV2"/>
<dbReference type="OrthoDB" id="6462103at2"/>
<dbReference type="Proteomes" id="UP000178622">
    <property type="component" value="Unassembled WGS sequence"/>
</dbReference>
<evidence type="ECO:0000313" key="6">
    <source>
        <dbReference type="Proteomes" id="UP000178622"/>
    </source>
</evidence>
<dbReference type="PROSITE" id="PS50995">
    <property type="entry name" value="HTH_MARR_2"/>
    <property type="match status" value="1"/>
</dbReference>
<dbReference type="SMART" id="SM00347">
    <property type="entry name" value="HTH_MARR"/>
    <property type="match status" value="1"/>
</dbReference>
<dbReference type="GO" id="GO:0003700">
    <property type="term" value="F:DNA-binding transcription factor activity"/>
    <property type="evidence" value="ECO:0007669"/>
    <property type="project" value="InterPro"/>
</dbReference>
<sequence>MDDIQLFRILGSISRKATTEMNGLVRDLGLDNNLFLYLLRIAENEGLNQVDLSNLLQIDKTTLSRGLKKLEILGYIEKRTGSENKKYKQLFTTIKGSEVANVVANLERDYVNSSLKELNQADKVKLAKILSNIS</sequence>
<name>A0A1E8GMV2_9LACT</name>
<evidence type="ECO:0000256" key="1">
    <source>
        <dbReference type="ARBA" id="ARBA00023015"/>
    </source>
</evidence>
<dbReference type="PRINTS" id="PR00598">
    <property type="entry name" value="HTHMARR"/>
</dbReference>
<dbReference type="SUPFAM" id="SSF46785">
    <property type="entry name" value="Winged helix' DNA-binding domain"/>
    <property type="match status" value="1"/>
</dbReference>
<keyword evidence="2" id="KW-0238">DNA-binding</keyword>
<dbReference type="PANTHER" id="PTHR42756">
    <property type="entry name" value="TRANSCRIPTIONAL REGULATOR, MARR"/>
    <property type="match status" value="1"/>
</dbReference>
<dbReference type="Pfam" id="PF01047">
    <property type="entry name" value="MarR"/>
    <property type="match status" value="1"/>
</dbReference>
<evidence type="ECO:0000256" key="3">
    <source>
        <dbReference type="ARBA" id="ARBA00023163"/>
    </source>
</evidence>
<proteinExistence type="predicted"/>
<dbReference type="PANTHER" id="PTHR42756:SF2">
    <property type="entry name" value="MARR FAMILY REGULATORY PROTEIN"/>
    <property type="match status" value="1"/>
</dbReference>
<dbReference type="PROSITE" id="PS01117">
    <property type="entry name" value="HTH_MARR_1"/>
    <property type="match status" value="1"/>
</dbReference>
<dbReference type="Gene3D" id="1.10.10.10">
    <property type="entry name" value="Winged helix-like DNA-binding domain superfamily/Winged helix DNA-binding domain"/>
    <property type="match status" value="1"/>
</dbReference>
<dbReference type="InterPro" id="IPR023187">
    <property type="entry name" value="Tscrpt_reg_MarR-type_CS"/>
</dbReference>
<dbReference type="EMBL" id="MKIR01000012">
    <property type="protein sequence ID" value="OFI49487.1"/>
    <property type="molecule type" value="Genomic_DNA"/>
</dbReference>
<protein>
    <recommendedName>
        <fullName evidence="4">HTH marR-type domain-containing protein</fullName>
    </recommendedName>
</protein>
<gene>
    <name evidence="5" type="ORF">BG261_02600</name>
</gene>
<evidence type="ECO:0000259" key="4">
    <source>
        <dbReference type="PROSITE" id="PS50995"/>
    </source>
</evidence>
<dbReference type="STRING" id="1859473.BG261_02600"/>
<organism evidence="5 6">
    <name type="scientific">Floricoccus tropicus</name>
    <dbReference type="NCBI Taxonomy" id="1859473"/>
    <lineage>
        <taxon>Bacteria</taxon>
        <taxon>Bacillati</taxon>
        <taxon>Bacillota</taxon>
        <taxon>Bacilli</taxon>
        <taxon>Lactobacillales</taxon>
        <taxon>Streptococcaceae</taxon>
        <taxon>Floricoccus</taxon>
    </lineage>
</organism>
<dbReference type="GO" id="GO:0003677">
    <property type="term" value="F:DNA binding"/>
    <property type="evidence" value="ECO:0007669"/>
    <property type="project" value="UniProtKB-KW"/>
</dbReference>
<keyword evidence="1" id="KW-0805">Transcription regulation</keyword>
<dbReference type="InterPro" id="IPR000835">
    <property type="entry name" value="HTH_MarR-typ"/>
</dbReference>
<reference evidence="6" key="1">
    <citation type="submission" date="2016-09" db="EMBL/GenBank/DDBJ databases">
        <title>Draft genome sequence of a novel species of the family Streptococcaceae isolated from flowers.</title>
        <authorList>
            <person name="Chuah L.-O."/>
            <person name="Yap K.-P."/>
            <person name="Thong K.L."/>
            <person name="Liong M.T."/>
            <person name="Ahmad R."/>
            <person name="Rusul G."/>
        </authorList>
    </citation>
    <scope>NUCLEOTIDE SEQUENCE [LARGE SCALE GENOMIC DNA]</scope>
    <source>
        <strain evidence="6">DF1</strain>
    </source>
</reference>
<evidence type="ECO:0000256" key="2">
    <source>
        <dbReference type="ARBA" id="ARBA00023125"/>
    </source>
</evidence>
<feature type="domain" description="HTH marR-type" evidence="4">
    <location>
        <begin position="3"/>
        <end position="134"/>
    </location>
</feature>
<keyword evidence="6" id="KW-1185">Reference proteome</keyword>
<keyword evidence="3" id="KW-0804">Transcription</keyword>
<evidence type="ECO:0000313" key="5">
    <source>
        <dbReference type="EMBL" id="OFI49487.1"/>
    </source>
</evidence>
<accession>A0A1E8GMV2</accession>
<comment type="caution">
    <text evidence="5">The sequence shown here is derived from an EMBL/GenBank/DDBJ whole genome shotgun (WGS) entry which is preliminary data.</text>
</comment>
<dbReference type="InterPro" id="IPR036388">
    <property type="entry name" value="WH-like_DNA-bd_sf"/>
</dbReference>
<dbReference type="InterPro" id="IPR036390">
    <property type="entry name" value="WH_DNA-bd_sf"/>
</dbReference>
<dbReference type="RefSeq" id="WP_070792005.1">
    <property type="nucleotide sequence ID" value="NZ_MKIR01000012.1"/>
</dbReference>